<dbReference type="AlphaFoldDB" id="A0A0S4KHX1"/>
<dbReference type="GO" id="GO:0035556">
    <property type="term" value="P:intracellular signal transduction"/>
    <property type="evidence" value="ECO:0007669"/>
    <property type="project" value="InterPro"/>
</dbReference>
<protein>
    <submittedName>
        <fullName evidence="3">Guanylate cyclase, putative</fullName>
    </submittedName>
</protein>
<evidence type="ECO:0000256" key="1">
    <source>
        <dbReference type="SAM" id="Phobius"/>
    </source>
</evidence>
<organism evidence="3 4">
    <name type="scientific">Bodo saltans</name>
    <name type="common">Flagellated protozoan</name>
    <dbReference type="NCBI Taxonomy" id="75058"/>
    <lineage>
        <taxon>Eukaryota</taxon>
        <taxon>Discoba</taxon>
        <taxon>Euglenozoa</taxon>
        <taxon>Kinetoplastea</taxon>
        <taxon>Metakinetoplastina</taxon>
        <taxon>Eubodonida</taxon>
        <taxon>Bodonidae</taxon>
        <taxon>Bodo</taxon>
    </lineage>
</organism>
<dbReference type="PANTHER" id="PTHR43081:SF1">
    <property type="entry name" value="ADENYLATE CYCLASE, TERMINAL-DIFFERENTIATION SPECIFIC"/>
    <property type="match status" value="1"/>
</dbReference>
<keyword evidence="1" id="KW-0812">Transmembrane</keyword>
<dbReference type="VEuPathDB" id="TriTrypDB:BSAL_55145"/>
<dbReference type="Pfam" id="PF00211">
    <property type="entry name" value="Guanylate_cyc"/>
    <property type="match status" value="1"/>
</dbReference>
<evidence type="ECO:0000313" key="3">
    <source>
        <dbReference type="EMBL" id="CUI11829.1"/>
    </source>
</evidence>
<feature type="transmembrane region" description="Helical" evidence="1">
    <location>
        <begin position="520"/>
        <end position="545"/>
    </location>
</feature>
<keyword evidence="1" id="KW-1133">Transmembrane helix</keyword>
<feature type="non-terminal residue" evidence="3">
    <location>
        <position position="678"/>
    </location>
</feature>
<evidence type="ECO:0000313" key="4">
    <source>
        <dbReference type="Proteomes" id="UP000051952"/>
    </source>
</evidence>
<proteinExistence type="predicted"/>
<dbReference type="InterPro" id="IPR029787">
    <property type="entry name" value="Nucleotide_cyclase"/>
</dbReference>
<dbReference type="GO" id="GO:0009190">
    <property type="term" value="P:cyclic nucleotide biosynthetic process"/>
    <property type="evidence" value="ECO:0007669"/>
    <property type="project" value="InterPro"/>
</dbReference>
<dbReference type="InterPro" id="IPR001054">
    <property type="entry name" value="A/G_cyclase"/>
</dbReference>
<accession>A0A0S4KHX1</accession>
<dbReference type="SUPFAM" id="SSF55073">
    <property type="entry name" value="Nucleotide cyclase"/>
    <property type="match status" value="1"/>
</dbReference>
<sequence>MLRPHRYVAGTLAGRSKKKVVQTRATFTLIMVILFVSMMPSASHADSSDPRCAAYTCDLTQTDLSNYYDPSECDSDTCTSTCLANHSEYADLLAELGTGTALRNLEPLYLPMTNWLSSQFPNQIFKILAMEVLGFKTRSAVFTSGWSILCCDPTVMWLERWPGDPYPTDLQGTLVKYPNGYVGFGGLYIPNYVLDTYPLASAYGAYKYLPEYKSIFPAALSTPCNMTMIDPDGDCVDDNRYCSESIPYWPNTSCVDFFFFYIPNYVLDTYPLASAYSAYKYLAEYKSIFPAALSTPCNMTKIDPDGDCVDDNRYCSESIPYWPNTSCVDGRYIPPQCVNNSDCQEILYGEPIWDTGFFESVIKNLGLNFTIVYVGITNLFSVVAQYAEERRNFMFYMSGPDAILSKVPSAPLQLPPRTLWCEQTENKDPTLSGGNCSYDNPVLYKSARGTDIAANPDLKRLFESLQLSAVKLQALMSLHTSGGGTQNVWNISCEWVRSNQAIWKPWILNTPPTPEASSSIVGLIAGVVGGIGGVLLIGVVLFFLYQRRMAMKSVENAPTAAPLALIFTDVESSTNIWEAFPEMPIAMEMHHALIREVIAEYQCYEVKTIGDSFMIACSSLTDAISVCLAIQRRLFNADWPSSIKYWKGDEETQPGMWNGLRVRAGIHWCQEVKPELDT</sequence>
<evidence type="ECO:0000259" key="2">
    <source>
        <dbReference type="PROSITE" id="PS50125"/>
    </source>
</evidence>
<keyword evidence="4" id="KW-1185">Reference proteome</keyword>
<name>A0A0S4KHX1_BODSA</name>
<dbReference type="Gene3D" id="3.30.70.1230">
    <property type="entry name" value="Nucleotide cyclase"/>
    <property type="match status" value="1"/>
</dbReference>
<dbReference type="EMBL" id="CYKH01000151">
    <property type="protein sequence ID" value="CUI11829.1"/>
    <property type="molecule type" value="Genomic_DNA"/>
</dbReference>
<dbReference type="InterPro" id="IPR050697">
    <property type="entry name" value="Adenylyl/Guanylyl_Cyclase_3/4"/>
</dbReference>
<dbReference type="PANTHER" id="PTHR43081">
    <property type="entry name" value="ADENYLATE CYCLASE, TERMINAL-DIFFERENTIATION SPECIFIC-RELATED"/>
    <property type="match status" value="1"/>
</dbReference>
<dbReference type="PROSITE" id="PS50125">
    <property type="entry name" value="GUANYLATE_CYCLASE_2"/>
    <property type="match status" value="1"/>
</dbReference>
<dbReference type="SUPFAM" id="SSF53850">
    <property type="entry name" value="Periplasmic binding protein-like II"/>
    <property type="match status" value="1"/>
</dbReference>
<reference evidence="4" key="1">
    <citation type="submission" date="2015-09" db="EMBL/GenBank/DDBJ databases">
        <authorList>
            <consortium name="Pathogen Informatics"/>
        </authorList>
    </citation>
    <scope>NUCLEOTIDE SEQUENCE [LARGE SCALE GENOMIC DNA]</scope>
    <source>
        <strain evidence="4">Lake Konstanz</strain>
    </source>
</reference>
<dbReference type="Proteomes" id="UP000051952">
    <property type="component" value="Unassembled WGS sequence"/>
</dbReference>
<dbReference type="OrthoDB" id="2021138at2759"/>
<gene>
    <name evidence="3" type="ORF">BSAL_55145</name>
</gene>
<feature type="domain" description="Guanylate cyclase" evidence="2">
    <location>
        <begin position="564"/>
        <end position="667"/>
    </location>
</feature>
<keyword evidence="1" id="KW-0472">Membrane</keyword>